<organism evidence="1 2">
    <name type="scientific">Anaerovirgula multivorans</name>
    <dbReference type="NCBI Taxonomy" id="312168"/>
    <lineage>
        <taxon>Bacteria</taxon>
        <taxon>Bacillati</taxon>
        <taxon>Bacillota</taxon>
        <taxon>Clostridia</taxon>
        <taxon>Peptostreptococcales</taxon>
        <taxon>Natronincolaceae</taxon>
        <taxon>Anaerovirgula</taxon>
    </lineage>
</organism>
<proteinExistence type="predicted"/>
<keyword evidence="2" id="KW-1185">Reference proteome</keyword>
<name>A0A239KF07_9FIRM</name>
<dbReference type="OrthoDB" id="1957311at2"/>
<dbReference type="InterPro" id="IPR049744">
    <property type="entry name" value="CC/Se_fam"/>
</dbReference>
<dbReference type="PROSITE" id="PS51257">
    <property type="entry name" value="PROKAR_LIPOPROTEIN"/>
    <property type="match status" value="1"/>
</dbReference>
<dbReference type="EMBL" id="FZOJ01000046">
    <property type="protein sequence ID" value="SNT16292.1"/>
    <property type="molecule type" value="Genomic_DNA"/>
</dbReference>
<evidence type="ECO:0000313" key="2">
    <source>
        <dbReference type="Proteomes" id="UP000198304"/>
    </source>
</evidence>
<accession>A0A239KF07</accession>
<protein>
    <recommendedName>
        <fullName evidence="3">Fe-S cluster assembly iron-binding protein IscA</fullName>
    </recommendedName>
</protein>
<dbReference type="AlphaFoldDB" id="A0A239KF07"/>
<dbReference type="NCBIfam" id="NF041239">
    <property type="entry name" value="Moor_selen_rel"/>
    <property type="match status" value="1"/>
</dbReference>
<sequence length="92" mass="10253">MKFQVASEAEAYILQKNEAVMIMLSSMGGCCGGSAPIPKIELGTPKNLTSFEITEVGKITIYYDKGIEKVKEIKVGLSKLFWFKKLTIEFIE</sequence>
<evidence type="ECO:0000313" key="1">
    <source>
        <dbReference type="EMBL" id="SNT16292.1"/>
    </source>
</evidence>
<reference evidence="1 2" key="1">
    <citation type="submission" date="2017-06" db="EMBL/GenBank/DDBJ databases">
        <authorList>
            <person name="Kim H.J."/>
            <person name="Triplett B.A."/>
        </authorList>
    </citation>
    <scope>NUCLEOTIDE SEQUENCE [LARGE SCALE GENOMIC DNA]</scope>
    <source>
        <strain evidence="1 2">SCA</strain>
    </source>
</reference>
<dbReference type="Proteomes" id="UP000198304">
    <property type="component" value="Unassembled WGS sequence"/>
</dbReference>
<gene>
    <name evidence="1" type="ORF">SAMN05446037_104621</name>
</gene>
<evidence type="ECO:0008006" key="3">
    <source>
        <dbReference type="Google" id="ProtNLM"/>
    </source>
</evidence>
<dbReference type="RefSeq" id="WP_089285330.1">
    <property type="nucleotide sequence ID" value="NZ_FZOJ01000046.1"/>
</dbReference>